<feature type="transmembrane region" description="Helical" evidence="8">
    <location>
        <begin position="336"/>
        <end position="354"/>
    </location>
</feature>
<dbReference type="GO" id="GO:0015203">
    <property type="term" value="F:polyamine transmembrane transporter activity"/>
    <property type="evidence" value="ECO:0007669"/>
    <property type="project" value="UniProtKB-ARBA"/>
</dbReference>
<keyword evidence="10" id="KW-1185">Reference proteome</keyword>
<dbReference type="EMBL" id="VJMJ01000009">
    <property type="protein sequence ID" value="KAF0744331.1"/>
    <property type="molecule type" value="Genomic_DNA"/>
</dbReference>
<evidence type="ECO:0000256" key="4">
    <source>
        <dbReference type="ARBA" id="ARBA00022692"/>
    </source>
</evidence>
<gene>
    <name evidence="9" type="ORF">Ae201684_000819</name>
</gene>
<evidence type="ECO:0000256" key="5">
    <source>
        <dbReference type="ARBA" id="ARBA00022989"/>
    </source>
</evidence>
<comment type="similarity">
    <text evidence="7">Belongs to the amino acid-polyamine-organocation (APC) superfamily. Polyamine:cation symporter (PHS) (TC 2.A.3.12) family.</text>
</comment>
<keyword evidence="4 8" id="KW-0812">Transmembrane</keyword>
<dbReference type="GO" id="GO:0005886">
    <property type="term" value="C:plasma membrane"/>
    <property type="evidence" value="ECO:0007669"/>
    <property type="project" value="UniProtKB-SubCell"/>
</dbReference>
<dbReference type="PANTHER" id="PTHR45826:SF2">
    <property type="entry name" value="AMINO ACID TRANSPORTER"/>
    <property type="match status" value="1"/>
</dbReference>
<feature type="transmembrane region" description="Helical" evidence="8">
    <location>
        <begin position="400"/>
        <end position="420"/>
    </location>
</feature>
<feature type="transmembrane region" description="Helical" evidence="8">
    <location>
        <begin position="17"/>
        <end position="37"/>
    </location>
</feature>
<feature type="transmembrane region" description="Helical" evidence="8">
    <location>
        <begin position="162"/>
        <end position="188"/>
    </location>
</feature>
<dbReference type="InterPro" id="IPR044566">
    <property type="entry name" value="RMV1-like"/>
</dbReference>
<reference evidence="9 10" key="1">
    <citation type="submission" date="2019-07" db="EMBL/GenBank/DDBJ databases">
        <title>Genomics analysis of Aphanomyces spp. identifies a new class of oomycete effector associated with host adaptation.</title>
        <authorList>
            <person name="Gaulin E."/>
        </authorList>
    </citation>
    <scope>NUCLEOTIDE SEQUENCE [LARGE SCALE GENOMIC DNA]</scope>
    <source>
        <strain evidence="9 10">ATCC 201684</strain>
    </source>
</reference>
<name>A0A6G0XUH9_9STRA</name>
<feature type="transmembrane region" description="Helical" evidence="8">
    <location>
        <begin position="208"/>
        <end position="228"/>
    </location>
</feature>
<evidence type="ECO:0000256" key="2">
    <source>
        <dbReference type="ARBA" id="ARBA00022448"/>
    </source>
</evidence>
<dbReference type="AlphaFoldDB" id="A0A6G0XUH9"/>
<comment type="caution">
    <text evidence="9">The sequence shown here is derived from an EMBL/GenBank/DDBJ whole genome shotgun (WGS) entry which is preliminary data.</text>
</comment>
<dbReference type="Gene3D" id="1.20.1740.10">
    <property type="entry name" value="Amino acid/polyamine transporter I"/>
    <property type="match status" value="1"/>
</dbReference>
<sequence>MSEPNDRDVPDDSHRRVMGTLAVAAVGYFSVSGGPIGSEGIFAAGGPRVGLLALSIFPFLWCIPTALMTAELSTAFPENGGFTVWVYHAFGPFWAFQEGFWAWLSAAIDNAIYPSFTVRCLCSLVPSFATWGPFPTWLLKCAIAVVFALPNMLGAQLVGRGAILLSLIVTLPFMVFTIWSFATSHAWGVLGQVRHNDVTGAVDISWDLLISTVFWNYNGFATVSTFAGEVAQPGTTLPRALSLTLVAVLLTYMFPLVAGAIHNDPSWTIWHEGSFSDMALSVGGHGLSVLITIATMASNWGQFNSDLLCSSFQLTGMAELGLAPAIFKSRSARGDVPYVSLALSFAVVIALVSVDFEAMLAMVNVASALSQVLLMAAGIRLRLSMPRLNRPYRVPCEVPALIALTVLPLAVCGYLVYNMIARQSTVAVGIVASTVVFGGLYAAYALKNNKSLDGTVLPAKI</sequence>
<dbReference type="PIRSF" id="PIRSF006060">
    <property type="entry name" value="AA_transporter"/>
    <property type="match status" value="1"/>
</dbReference>
<feature type="transmembrane region" description="Helical" evidence="8">
    <location>
        <begin position="49"/>
        <end position="70"/>
    </location>
</feature>
<dbReference type="InterPro" id="IPR002293">
    <property type="entry name" value="AA/rel_permease1"/>
</dbReference>
<feature type="transmembrane region" description="Helical" evidence="8">
    <location>
        <begin position="278"/>
        <end position="297"/>
    </location>
</feature>
<keyword evidence="6 8" id="KW-0472">Membrane</keyword>
<evidence type="ECO:0000313" key="9">
    <source>
        <dbReference type="EMBL" id="KAF0744331.1"/>
    </source>
</evidence>
<evidence type="ECO:0000313" key="10">
    <source>
        <dbReference type="Proteomes" id="UP000481153"/>
    </source>
</evidence>
<proteinExistence type="inferred from homology"/>
<evidence type="ECO:0000256" key="3">
    <source>
        <dbReference type="ARBA" id="ARBA00022475"/>
    </source>
</evidence>
<protein>
    <recommendedName>
        <fullName evidence="11">Amino acid permease/ SLC12A domain-containing protein</fullName>
    </recommendedName>
</protein>
<dbReference type="PANTHER" id="PTHR45826">
    <property type="entry name" value="POLYAMINE TRANSPORTER PUT1"/>
    <property type="match status" value="1"/>
</dbReference>
<evidence type="ECO:0000256" key="1">
    <source>
        <dbReference type="ARBA" id="ARBA00004651"/>
    </source>
</evidence>
<feature type="transmembrane region" description="Helical" evidence="8">
    <location>
        <begin position="426"/>
        <end position="446"/>
    </location>
</feature>
<keyword evidence="3" id="KW-1003">Cell membrane</keyword>
<evidence type="ECO:0000256" key="8">
    <source>
        <dbReference type="SAM" id="Phobius"/>
    </source>
</evidence>
<keyword evidence="5 8" id="KW-1133">Transmembrane helix</keyword>
<dbReference type="Pfam" id="PF13520">
    <property type="entry name" value="AA_permease_2"/>
    <property type="match status" value="1"/>
</dbReference>
<keyword evidence="2" id="KW-0813">Transport</keyword>
<comment type="subcellular location">
    <subcellularLocation>
        <location evidence="1">Cell membrane</location>
        <topology evidence="1">Multi-pass membrane protein</topology>
    </subcellularLocation>
</comment>
<accession>A0A6G0XUH9</accession>
<feature type="transmembrane region" description="Helical" evidence="8">
    <location>
        <begin position="360"/>
        <end position="379"/>
    </location>
</feature>
<dbReference type="Proteomes" id="UP000481153">
    <property type="component" value="Unassembled WGS sequence"/>
</dbReference>
<feature type="transmembrane region" description="Helical" evidence="8">
    <location>
        <begin position="137"/>
        <end position="155"/>
    </location>
</feature>
<evidence type="ECO:0008006" key="11">
    <source>
        <dbReference type="Google" id="ProtNLM"/>
    </source>
</evidence>
<evidence type="ECO:0000256" key="6">
    <source>
        <dbReference type="ARBA" id="ARBA00023136"/>
    </source>
</evidence>
<feature type="transmembrane region" description="Helical" evidence="8">
    <location>
        <begin position="240"/>
        <end position="258"/>
    </location>
</feature>
<evidence type="ECO:0000256" key="7">
    <source>
        <dbReference type="ARBA" id="ARBA00024041"/>
    </source>
</evidence>
<organism evidence="9 10">
    <name type="scientific">Aphanomyces euteiches</name>
    <dbReference type="NCBI Taxonomy" id="100861"/>
    <lineage>
        <taxon>Eukaryota</taxon>
        <taxon>Sar</taxon>
        <taxon>Stramenopiles</taxon>
        <taxon>Oomycota</taxon>
        <taxon>Saprolegniomycetes</taxon>
        <taxon>Saprolegniales</taxon>
        <taxon>Verrucalvaceae</taxon>
        <taxon>Aphanomyces</taxon>
    </lineage>
</organism>
<dbReference type="VEuPathDB" id="FungiDB:AeMF1_018843"/>